<dbReference type="EMBL" id="JBHSLF010000013">
    <property type="protein sequence ID" value="MFC5343410.1"/>
    <property type="molecule type" value="Genomic_DNA"/>
</dbReference>
<evidence type="ECO:0000313" key="2">
    <source>
        <dbReference type="Proteomes" id="UP001596152"/>
    </source>
</evidence>
<reference evidence="2" key="1">
    <citation type="journal article" date="2019" name="Int. J. Syst. Evol. Microbiol.">
        <title>The Global Catalogue of Microorganisms (GCM) 10K type strain sequencing project: providing services to taxonomists for standard genome sequencing and annotation.</title>
        <authorList>
            <consortium name="The Broad Institute Genomics Platform"/>
            <consortium name="The Broad Institute Genome Sequencing Center for Infectious Disease"/>
            <person name="Wu L."/>
            <person name="Ma J."/>
        </authorList>
    </citation>
    <scope>NUCLEOTIDE SEQUENCE [LARGE SCALE GENOMIC DNA]</scope>
    <source>
        <strain evidence="2">JCM 12125</strain>
    </source>
</reference>
<dbReference type="Proteomes" id="UP001596152">
    <property type="component" value="Unassembled WGS sequence"/>
</dbReference>
<proteinExistence type="predicted"/>
<protein>
    <submittedName>
        <fullName evidence="1">Uncharacterized protein</fullName>
    </submittedName>
</protein>
<evidence type="ECO:0000313" key="1">
    <source>
        <dbReference type="EMBL" id="MFC5343410.1"/>
    </source>
</evidence>
<accession>A0ABW0FNU3</accession>
<organism evidence="1 2">
    <name type="scientific">Brevundimonas staleyi</name>
    <dbReference type="NCBI Taxonomy" id="74326"/>
    <lineage>
        <taxon>Bacteria</taxon>
        <taxon>Pseudomonadati</taxon>
        <taxon>Pseudomonadota</taxon>
        <taxon>Alphaproteobacteria</taxon>
        <taxon>Caulobacterales</taxon>
        <taxon>Caulobacteraceae</taxon>
        <taxon>Brevundimonas</taxon>
    </lineage>
</organism>
<gene>
    <name evidence="1" type="ORF">ACFPIE_05740</name>
</gene>
<name>A0ABW0FNU3_9CAUL</name>
<keyword evidence="2" id="KW-1185">Reference proteome</keyword>
<sequence>MQNSLYSAAKPTMTQHRSTLERPAERLIQKFDVWQVKDRSIRSLLAKGYSLAICCKQCPRMIEWTPQELLQKFEGKLDVQLADLVPRLSCTGEEGCGSREVAVFPHLYEGEWRWPPT</sequence>
<dbReference type="RefSeq" id="WP_374039479.1">
    <property type="nucleotide sequence ID" value="NZ_CP169083.1"/>
</dbReference>
<comment type="caution">
    <text evidence="1">The sequence shown here is derived from an EMBL/GenBank/DDBJ whole genome shotgun (WGS) entry which is preliminary data.</text>
</comment>